<name>A0AAW2GBD5_9HYME</name>
<evidence type="ECO:0000256" key="1">
    <source>
        <dbReference type="SAM" id="MobiDB-lite"/>
    </source>
</evidence>
<dbReference type="AlphaFoldDB" id="A0AAW2GBD5"/>
<feature type="compositionally biased region" description="Basic and acidic residues" evidence="1">
    <location>
        <begin position="1"/>
        <end position="21"/>
    </location>
</feature>
<feature type="compositionally biased region" description="Low complexity" evidence="1">
    <location>
        <begin position="70"/>
        <end position="86"/>
    </location>
</feature>
<evidence type="ECO:0008006" key="4">
    <source>
        <dbReference type="Google" id="ProtNLM"/>
    </source>
</evidence>
<reference evidence="2 3" key="1">
    <citation type="submission" date="2023-03" db="EMBL/GenBank/DDBJ databases">
        <title>High recombination rates correlate with genetic variation in Cardiocondyla obscurior ants.</title>
        <authorList>
            <person name="Errbii M."/>
        </authorList>
    </citation>
    <scope>NUCLEOTIDE SEQUENCE [LARGE SCALE GENOMIC DNA]</scope>
    <source>
        <strain evidence="2">Alpha-2009</strain>
        <tissue evidence="2">Whole body</tissue>
    </source>
</reference>
<dbReference type="Proteomes" id="UP001430953">
    <property type="component" value="Unassembled WGS sequence"/>
</dbReference>
<keyword evidence="3" id="KW-1185">Reference proteome</keyword>
<accession>A0AAW2GBD5</accession>
<protein>
    <recommendedName>
        <fullName evidence="4">Histone H3</fullName>
    </recommendedName>
</protein>
<evidence type="ECO:0000313" key="3">
    <source>
        <dbReference type="Proteomes" id="UP001430953"/>
    </source>
</evidence>
<dbReference type="EMBL" id="JADYXP020000004">
    <property type="protein sequence ID" value="KAL0125514.1"/>
    <property type="molecule type" value="Genomic_DNA"/>
</dbReference>
<gene>
    <name evidence="2" type="ORF">PUN28_004550</name>
</gene>
<organism evidence="2 3">
    <name type="scientific">Cardiocondyla obscurior</name>
    <dbReference type="NCBI Taxonomy" id="286306"/>
    <lineage>
        <taxon>Eukaryota</taxon>
        <taxon>Metazoa</taxon>
        <taxon>Ecdysozoa</taxon>
        <taxon>Arthropoda</taxon>
        <taxon>Hexapoda</taxon>
        <taxon>Insecta</taxon>
        <taxon>Pterygota</taxon>
        <taxon>Neoptera</taxon>
        <taxon>Endopterygota</taxon>
        <taxon>Hymenoptera</taxon>
        <taxon>Apocrita</taxon>
        <taxon>Aculeata</taxon>
        <taxon>Formicoidea</taxon>
        <taxon>Formicidae</taxon>
        <taxon>Myrmicinae</taxon>
        <taxon>Cardiocondyla</taxon>
    </lineage>
</organism>
<feature type="region of interest" description="Disordered" evidence="1">
    <location>
        <begin position="1"/>
        <end position="46"/>
    </location>
</feature>
<proteinExistence type="predicted"/>
<comment type="caution">
    <text evidence="2">The sequence shown here is derived from an EMBL/GenBank/DDBJ whole genome shotgun (WGS) entry which is preliminary data.</text>
</comment>
<evidence type="ECO:0000313" key="2">
    <source>
        <dbReference type="EMBL" id="KAL0125514.1"/>
    </source>
</evidence>
<sequence>MTARASERSGVKLSRAGERDRARGHRCGIRGARNGPIGGTDDGVSARAKRNCQRNCCAVSRPVVTHSHGSRGPLVSRSPSSPPTTTRGEEDRIPRPPSALVPRRRPRLLPLSLEDREVRPPLISGSPCAAAPSPDVDSATSGTRSQCAAGRRAVTNGRSKR</sequence>
<feature type="region of interest" description="Disordered" evidence="1">
    <location>
        <begin position="59"/>
        <end position="161"/>
    </location>
</feature>